<evidence type="ECO:0000256" key="4">
    <source>
        <dbReference type="ARBA" id="ARBA00023136"/>
    </source>
</evidence>
<feature type="transmembrane region" description="Helical" evidence="5">
    <location>
        <begin position="204"/>
        <end position="227"/>
    </location>
</feature>
<dbReference type="PROSITE" id="PS00216">
    <property type="entry name" value="SUGAR_TRANSPORT_1"/>
    <property type="match status" value="1"/>
</dbReference>
<reference evidence="8" key="1">
    <citation type="submission" date="2017-02" db="UniProtKB">
        <authorList>
            <consortium name="WormBaseParasite"/>
        </authorList>
    </citation>
    <scope>IDENTIFICATION</scope>
</reference>
<accession>A0A0N4YPM5</accession>
<dbReference type="PANTHER" id="PTHR23503">
    <property type="entry name" value="SOLUTE CARRIER FAMILY 2"/>
    <property type="match status" value="1"/>
</dbReference>
<dbReference type="InterPro" id="IPR045263">
    <property type="entry name" value="GLUT"/>
</dbReference>
<dbReference type="EMBL" id="UYSL01023968">
    <property type="protein sequence ID" value="VDL82926.1"/>
    <property type="molecule type" value="Genomic_DNA"/>
</dbReference>
<evidence type="ECO:0000256" key="2">
    <source>
        <dbReference type="ARBA" id="ARBA00022692"/>
    </source>
</evidence>
<dbReference type="WBParaSite" id="NBR_0001919601-mRNA-1">
    <property type="protein sequence ID" value="NBR_0001919601-mRNA-1"/>
    <property type="gene ID" value="NBR_0001919601"/>
</dbReference>
<feature type="transmembrane region" description="Helical" evidence="5">
    <location>
        <begin position="59"/>
        <end position="77"/>
    </location>
</feature>
<dbReference type="GO" id="GO:0015149">
    <property type="term" value="F:hexose transmembrane transporter activity"/>
    <property type="evidence" value="ECO:0007669"/>
    <property type="project" value="TreeGrafter"/>
</dbReference>
<dbReference type="Pfam" id="PF00083">
    <property type="entry name" value="Sugar_tr"/>
    <property type="match status" value="1"/>
</dbReference>
<keyword evidence="2 5" id="KW-0812">Transmembrane</keyword>
<feature type="transmembrane region" description="Helical" evidence="5">
    <location>
        <begin position="143"/>
        <end position="165"/>
    </location>
</feature>
<dbReference type="InterPro" id="IPR036259">
    <property type="entry name" value="MFS_trans_sf"/>
</dbReference>
<gene>
    <name evidence="6" type="ORF">NBR_LOCUS19197</name>
</gene>
<evidence type="ECO:0000256" key="3">
    <source>
        <dbReference type="ARBA" id="ARBA00022989"/>
    </source>
</evidence>
<reference evidence="6 7" key="2">
    <citation type="submission" date="2018-11" db="EMBL/GenBank/DDBJ databases">
        <authorList>
            <consortium name="Pathogen Informatics"/>
        </authorList>
    </citation>
    <scope>NUCLEOTIDE SEQUENCE [LARGE SCALE GENOMIC DNA]</scope>
</reference>
<dbReference type="STRING" id="27835.A0A0N4YPM5"/>
<dbReference type="Proteomes" id="UP000271162">
    <property type="component" value="Unassembled WGS sequence"/>
</dbReference>
<dbReference type="Gene3D" id="1.20.1250.20">
    <property type="entry name" value="MFS general substrate transporter like domains"/>
    <property type="match status" value="1"/>
</dbReference>
<organism evidence="8">
    <name type="scientific">Nippostrongylus brasiliensis</name>
    <name type="common">Rat hookworm</name>
    <dbReference type="NCBI Taxonomy" id="27835"/>
    <lineage>
        <taxon>Eukaryota</taxon>
        <taxon>Metazoa</taxon>
        <taxon>Ecdysozoa</taxon>
        <taxon>Nematoda</taxon>
        <taxon>Chromadorea</taxon>
        <taxon>Rhabditida</taxon>
        <taxon>Rhabditina</taxon>
        <taxon>Rhabditomorpha</taxon>
        <taxon>Strongyloidea</taxon>
        <taxon>Heligmosomidae</taxon>
        <taxon>Nippostrongylus</taxon>
    </lineage>
</organism>
<sequence length="285" mass="31143">MHRLPINFPRSSPLMAYRPKRCRGVASLASGILLQIAIVTGAILAMPHLFGNVDEWYKLYGFEMVTTIAVMLLVPIIHDSPGHLHSRGLNAECEKSLRFYHDIDGESLRMALKQLDEDASQGDGAQIGLISIWKDPMARRGTLVGSVVMLSMVMSAINAFSFEILLSTGLSISQASYGNVAICVMNVLGILTSSMIIDRFGRRMLLLSTYSLLATTNLAISALMYGFEHEKSSMFGYPLLAAICLFNFSFAAGPGPVSLFITGELVEQKARGAACTWVNVFMCFV</sequence>
<dbReference type="InterPro" id="IPR005829">
    <property type="entry name" value="Sugar_transporter_CS"/>
</dbReference>
<name>A0A0N4YPM5_NIPBR</name>
<feature type="transmembrane region" description="Helical" evidence="5">
    <location>
        <begin position="177"/>
        <end position="197"/>
    </location>
</feature>
<feature type="transmembrane region" description="Helical" evidence="5">
    <location>
        <begin position="239"/>
        <end position="261"/>
    </location>
</feature>
<evidence type="ECO:0000313" key="8">
    <source>
        <dbReference type="WBParaSite" id="NBR_0001919601-mRNA-1"/>
    </source>
</evidence>
<keyword evidence="3 5" id="KW-1133">Transmembrane helix</keyword>
<dbReference type="SUPFAM" id="SSF103473">
    <property type="entry name" value="MFS general substrate transporter"/>
    <property type="match status" value="1"/>
</dbReference>
<dbReference type="AlphaFoldDB" id="A0A0N4YPM5"/>
<dbReference type="OMA" id="IRPKECR"/>
<dbReference type="PANTHER" id="PTHR23503:SF96">
    <property type="entry name" value="MAJOR FACILITATOR SUPERFAMILY (MFS) PROFILE DOMAIN-CONTAINING PROTEIN"/>
    <property type="match status" value="1"/>
</dbReference>
<evidence type="ECO:0000313" key="7">
    <source>
        <dbReference type="Proteomes" id="UP000271162"/>
    </source>
</evidence>
<evidence type="ECO:0000256" key="1">
    <source>
        <dbReference type="ARBA" id="ARBA00004141"/>
    </source>
</evidence>
<dbReference type="GO" id="GO:0016020">
    <property type="term" value="C:membrane"/>
    <property type="evidence" value="ECO:0007669"/>
    <property type="project" value="UniProtKB-SubCell"/>
</dbReference>
<proteinExistence type="predicted"/>
<protein>
    <submittedName>
        <fullName evidence="8">Glucose transporter type 1 (inferred by orthology to a D. melanogaster protein)</fullName>
    </submittedName>
</protein>
<comment type="subcellular location">
    <subcellularLocation>
        <location evidence="1">Membrane</location>
        <topology evidence="1">Multi-pass membrane protein</topology>
    </subcellularLocation>
</comment>
<evidence type="ECO:0000313" key="6">
    <source>
        <dbReference type="EMBL" id="VDL82926.1"/>
    </source>
</evidence>
<evidence type="ECO:0000256" key="5">
    <source>
        <dbReference type="SAM" id="Phobius"/>
    </source>
</evidence>
<keyword evidence="4 5" id="KW-0472">Membrane</keyword>
<dbReference type="InterPro" id="IPR005828">
    <property type="entry name" value="MFS_sugar_transport-like"/>
</dbReference>
<feature type="transmembrane region" description="Helical" evidence="5">
    <location>
        <begin position="25"/>
        <end position="47"/>
    </location>
</feature>
<keyword evidence="7" id="KW-1185">Reference proteome</keyword>